<dbReference type="InterPro" id="IPR017871">
    <property type="entry name" value="ABC_transporter-like_CS"/>
</dbReference>
<dbReference type="InterPro" id="IPR003439">
    <property type="entry name" value="ABC_transporter-like_ATP-bd"/>
</dbReference>
<keyword evidence="5" id="KW-1185">Reference proteome</keyword>
<proteinExistence type="predicted"/>
<dbReference type="PANTHER" id="PTHR24221">
    <property type="entry name" value="ATP-BINDING CASSETTE SUB-FAMILY B"/>
    <property type="match status" value="1"/>
</dbReference>
<dbReference type="SMART" id="SM00382">
    <property type="entry name" value="AAA"/>
    <property type="match status" value="1"/>
</dbReference>
<dbReference type="PROSITE" id="PS50893">
    <property type="entry name" value="ABC_TRANSPORTER_2"/>
    <property type="match status" value="1"/>
</dbReference>
<evidence type="ECO:0000313" key="5">
    <source>
        <dbReference type="Proteomes" id="UP000627166"/>
    </source>
</evidence>
<protein>
    <submittedName>
        <fullName evidence="4">ATP-binding cassette domain-containing protein</fullName>
    </submittedName>
</protein>
<comment type="caution">
    <text evidence="4">The sequence shown here is derived from an EMBL/GenBank/DDBJ whole genome shotgun (WGS) entry which is preliminary data.</text>
</comment>
<dbReference type="SUPFAM" id="SSF52540">
    <property type="entry name" value="P-loop containing nucleoside triphosphate hydrolases"/>
    <property type="match status" value="1"/>
</dbReference>
<name>A0ABR8YPZ3_9CLOT</name>
<dbReference type="InterPro" id="IPR039421">
    <property type="entry name" value="Type_1_exporter"/>
</dbReference>
<keyword evidence="2 4" id="KW-0067">ATP-binding</keyword>
<evidence type="ECO:0000256" key="2">
    <source>
        <dbReference type="ARBA" id="ARBA00022840"/>
    </source>
</evidence>
<keyword evidence="1" id="KW-0547">Nucleotide-binding</keyword>
<dbReference type="Gene3D" id="3.40.50.300">
    <property type="entry name" value="P-loop containing nucleotide triphosphate hydrolases"/>
    <property type="match status" value="1"/>
</dbReference>
<dbReference type="EMBL" id="JACSQB010000036">
    <property type="protein sequence ID" value="MBD8046312.1"/>
    <property type="molecule type" value="Genomic_DNA"/>
</dbReference>
<reference evidence="4 5" key="1">
    <citation type="submission" date="2020-08" db="EMBL/GenBank/DDBJ databases">
        <title>A Genomic Blueprint of the Chicken Gut Microbiome.</title>
        <authorList>
            <person name="Gilroy R."/>
            <person name="Ravi A."/>
            <person name="Getino M."/>
            <person name="Pursley I."/>
            <person name="Horton D.L."/>
            <person name="Alikhan N.-F."/>
            <person name="Baker D."/>
            <person name="Gharbi K."/>
            <person name="Hall N."/>
            <person name="Watson M."/>
            <person name="Adriaenssens E.M."/>
            <person name="Foster-Nyarko E."/>
            <person name="Jarju S."/>
            <person name="Secka A."/>
            <person name="Antonio M."/>
            <person name="Oren A."/>
            <person name="Chaudhuri R."/>
            <person name="La Ragione R.M."/>
            <person name="Hildebrand F."/>
            <person name="Pallen M.J."/>
        </authorList>
    </citation>
    <scope>NUCLEOTIDE SEQUENCE [LARGE SCALE GENOMIC DNA]</scope>
    <source>
        <strain evidence="4 5">N37</strain>
    </source>
</reference>
<dbReference type="PANTHER" id="PTHR24221:SF654">
    <property type="entry name" value="ATP-BINDING CASSETTE SUB-FAMILY B MEMBER 6"/>
    <property type="match status" value="1"/>
</dbReference>
<evidence type="ECO:0000256" key="1">
    <source>
        <dbReference type="ARBA" id="ARBA00022741"/>
    </source>
</evidence>
<gene>
    <name evidence="4" type="ORF">H9637_04530</name>
</gene>
<dbReference type="CDD" id="cd03228">
    <property type="entry name" value="ABCC_MRP_Like"/>
    <property type="match status" value="1"/>
</dbReference>
<evidence type="ECO:0000259" key="3">
    <source>
        <dbReference type="PROSITE" id="PS50893"/>
    </source>
</evidence>
<dbReference type="PROSITE" id="PS00211">
    <property type="entry name" value="ABC_TRANSPORTER_1"/>
    <property type="match status" value="1"/>
</dbReference>
<dbReference type="InterPro" id="IPR027417">
    <property type="entry name" value="P-loop_NTPase"/>
</dbReference>
<dbReference type="RefSeq" id="WP_191739284.1">
    <property type="nucleotide sequence ID" value="NZ_JACSQB010000036.1"/>
</dbReference>
<dbReference type="GO" id="GO:0005524">
    <property type="term" value="F:ATP binding"/>
    <property type="evidence" value="ECO:0007669"/>
    <property type="project" value="UniProtKB-KW"/>
</dbReference>
<dbReference type="InterPro" id="IPR003593">
    <property type="entry name" value="AAA+_ATPase"/>
</dbReference>
<feature type="domain" description="ABC transporter" evidence="3">
    <location>
        <begin position="1"/>
        <end position="178"/>
    </location>
</feature>
<dbReference type="Pfam" id="PF00005">
    <property type="entry name" value="ABC_tran"/>
    <property type="match status" value="1"/>
</dbReference>
<organism evidence="4 5">
    <name type="scientific">Clostridium faecium</name>
    <dbReference type="NCBI Taxonomy" id="2762223"/>
    <lineage>
        <taxon>Bacteria</taxon>
        <taxon>Bacillati</taxon>
        <taxon>Bacillota</taxon>
        <taxon>Clostridia</taxon>
        <taxon>Eubacteriales</taxon>
        <taxon>Clostridiaceae</taxon>
        <taxon>Clostridium</taxon>
    </lineage>
</organism>
<accession>A0ABR8YPZ3</accession>
<dbReference type="Proteomes" id="UP000627166">
    <property type="component" value="Unassembled WGS sequence"/>
</dbReference>
<sequence length="179" mass="20285">MYFKSGKKYAIIGESGCGKSSLLKAITGEFDNYSGNIIINGKIKNLDTLMFYDIAYVSQNTYLFNDTIKNNIQMSLVLSDEAVFKLMKLVKLEDFDLNYMITENGKNLSGGQKQRIALARALARKRDIIIMDEATANLDYTTKNFIENLILDTNSMIIMVSHNLSDEIKQRLDEIINIS</sequence>
<evidence type="ECO:0000313" key="4">
    <source>
        <dbReference type="EMBL" id="MBD8046312.1"/>
    </source>
</evidence>